<dbReference type="InterPro" id="IPR036721">
    <property type="entry name" value="RCK_C_sf"/>
</dbReference>
<evidence type="ECO:0000259" key="1">
    <source>
        <dbReference type="PROSITE" id="PS51201"/>
    </source>
</evidence>
<dbReference type="InterPro" id="IPR006037">
    <property type="entry name" value="RCK_C"/>
</dbReference>
<organism evidence="3 4">
    <name type="scientific">Pseudofrankia asymbiotica</name>
    <dbReference type="NCBI Taxonomy" id="1834516"/>
    <lineage>
        <taxon>Bacteria</taxon>
        <taxon>Bacillati</taxon>
        <taxon>Actinomycetota</taxon>
        <taxon>Actinomycetes</taxon>
        <taxon>Frankiales</taxon>
        <taxon>Frankiaceae</taxon>
        <taxon>Pseudofrankia</taxon>
    </lineage>
</organism>
<dbReference type="EMBL" id="MOMC01000032">
    <property type="protein sequence ID" value="ONH29482.1"/>
    <property type="molecule type" value="Genomic_DNA"/>
</dbReference>
<dbReference type="RefSeq" id="WP_076817995.1">
    <property type="nucleotide sequence ID" value="NZ_MOMC01000032.1"/>
</dbReference>
<dbReference type="InterPro" id="IPR003148">
    <property type="entry name" value="RCK_N"/>
</dbReference>
<dbReference type="PROSITE" id="PS51201">
    <property type="entry name" value="RCK_N"/>
    <property type="match status" value="1"/>
</dbReference>
<dbReference type="Gene3D" id="3.30.70.1450">
    <property type="entry name" value="Regulator of K+ conductance, C-terminal domain"/>
    <property type="match status" value="1"/>
</dbReference>
<dbReference type="InterPro" id="IPR036291">
    <property type="entry name" value="NAD(P)-bd_dom_sf"/>
</dbReference>
<dbReference type="SUPFAM" id="SSF116726">
    <property type="entry name" value="TrkA C-terminal domain-like"/>
    <property type="match status" value="1"/>
</dbReference>
<dbReference type="PROSITE" id="PS51202">
    <property type="entry name" value="RCK_C"/>
    <property type="match status" value="1"/>
</dbReference>
<dbReference type="SUPFAM" id="SSF51735">
    <property type="entry name" value="NAD(P)-binding Rossmann-fold domains"/>
    <property type="match status" value="1"/>
</dbReference>
<dbReference type="Pfam" id="PF02254">
    <property type="entry name" value="TrkA_N"/>
    <property type="match status" value="1"/>
</dbReference>
<dbReference type="Proteomes" id="UP000188929">
    <property type="component" value="Unassembled WGS sequence"/>
</dbReference>
<feature type="domain" description="RCK C-terminal" evidence="2">
    <location>
        <begin position="139"/>
        <end position="223"/>
    </location>
</feature>
<gene>
    <name evidence="3" type="ORF">BL253_16545</name>
</gene>
<dbReference type="PANTHER" id="PTHR43833:SF7">
    <property type="entry name" value="KTR SYSTEM POTASSIUM UPTAKE PROTEIN C"/>
    <property type="match status" value="1"/>
</dbReference>
<evidence type="ECO:0000313" key="4">
    <source>
        <dbReference type="Proteomes" id="UP000188929"/>
    </source>
</evidence>
<accession>A0A1V2IA94</accession>
<reference evidence="4" key="1">
    <citation type="submission" date="2016-10" db="EMBL/GenBank/DDBJ databases">
        <title>Frankia sp. NRRL B-16386 Genome sequencing.</title>
        <authorList>
            <person name="Ghodhbane-Gtari F."/>
            <person name="Swanson E."/>
            <person name="Gueddou A."/>
            <person name="Hezbri K."/>
            <person name="Ktari K."/>
            <person name="Nouioui I."/>
            <person name="Morris K."/>
            <person name="Simpson S."/>
            <person name="Abebe-Akele F."/>
            <person name="Thomas K."/>
            <person name="Gtari M."/>
            <person name="Tisa L.S."/>
        </authorList>
    </citation>
    <scope>NUCLEOTIDE SEQUENCE [LARGE SCALE GENOMIC DNA]</scope>
    <source>
        <strain evidence="4">NRRL B-16386</strain>
    </source>
</reference>
<dbReference type="PANTHER" id="PTHR43833">
    <property type="entry name" value="POTASSIUM CHANNEL PROTEIN 2-RELATED-RELATED"/>
    <property type="match status" value="1"/>
</dbReference>
<comment type="caution">
    <text evidence="3">The sequence shown here is derived from an EMBL/GenBank/DDBJ whole genome shotgun (WGS) entry which is preliminary data.</text>
</comment>
<dbReference type="GO" id="GO:0006813">
    <property type="term" value="P:potassium ion transport"/>
    <property type="evidence" value="ECO:0007669"/>
    <property type="project" value="InterPro"/>
</dbReference>
<dbReference type="AlphaFoldDB" id="A0A1V2IA94"/>
<dbReference type="InterPro" id="IPR050721">
    <property type="entry name" value="Trk_Ktr_HKT_K-transport"/>
</dbReference>
<evidence type="ECO:0000259" key="2">
    <source>
        <dbReference type="PROSITE" id="PS51202"/>
    </source>
</evidence>
<dbReference type="STRING" id="1834516.BL253_16545"/>
<dbReference type="GO" id="GO:0008324">
    <property type="term" value="F:monoatomic cation transmembrane transporter activity"/>
    <property type="evidence" value="ECO:0007669"/>
    <property type="project" value="InterPro"/>
</dbReference>
<evidence type="ECO:0000313" key="3">
    <source>
        <dbReference type="EMBL" id="ONH29482.1"/>
    </source>
</evidence>
<keyword evidence="4" id="KW-1185">Reference proteome</keyword>
<dbReference type="Gene3D" id="3.40.50.720">
    <property type="entry name" value="NAD(P)-binding Rossmann-like Domain"/>
    <property type="match status" value="1"/>
</dbReference>
<proteinExistence type="predicted"/>
<dbReference type="OrthoDB" id="9776294at2"/>
<name>A0A1V2IA94_9ACTN</name>
<protein>
    <submittedName>
        <fullName evidence="3">Potassium transporter</fullName>
    </submittedName>
</protein>
<sequence>MGRDVHPNAVLVIGLGRFGSTLAESLQRLGHDVLAVDTDRDLVQEWSGTLSHVVEADATSEAALRQLGADGFDRAVVSIGVDIEASLLATGTLLDLGVPEVWAKAITRQHGRILERIGASHVVYPERDAGERVAHLLSGRLIDFVEFDKGFAVAKLRAPESICGATMDVVAPRGRFGVTIVGVKRPGTEFTHVVADTVLGREDLIIVTGRTDEVERFAAATGTRPA</sequence>
<feature type="domain" description="RCK N-terminal" evidence="1">
    <location>
        <begin position="7"/>
        <end position="123"/>
    </location>
</feature>